<dbReference type="SUPFAM" id="SSF55874">
    <property type="entry name" value="ATPase domain of HSP90 chaperone/DNA topoisomerase II/histidine kinase"/>
    <property type="match status" value="1"/>
</dbReference>
<name>A0ABS4STS0_9PROT</name>
<organism evidence="14 15">
    <name type="scientific">Azospirillum rugosum</name>
    <dbReference type="NCBI Taxonomy" id="416170"/>
    <lineage>
        <taxon>Bacteria</taxon>
        <taxon>Pseudomonadati</taxon>
        <taxon>Pseudomonadota</taxon>
        <taxon>Alphaproteobacteria</taxon>
        <taxon>Rhodospirillales</taxon>
        <taxon>Azospirillaceae</taxon>
        <taxon>Azospirillum</taxon>
    </lineage>
</organism>
<comment type="catalytic activity">
    <reaction evidence="1">
        <text>ATP + protein L-histidine = ADP + protein N-phospho-L-histidine.</text>
        <dbReference type="EC" id="2.7.13.3"/>
    </reaction>
</comment>
<feature type="domain" description="CHASE" evidence="13">
    <location>
        <begin position="150"/>
        <end position="246"/>
    </location>
</feature>
<keyword evidence="7" id="KW-0418">Kinase</keyword>
<evidence type="ECO:0000256" key="3">
    <source>
        <dbReference type="ARBA" id="ARBA00012438"/>
    </source>
</evidence>
<feature type="domain" description="PAC" evidence="12">
    <location>
        <begin position="457"/>
        <end position="508"/>
    </location>
</feature>
<evidence type="ECO:0000256" key="2">
    <source>
        <dbReference type="ARBA" id="ARBA00004370"/>
    </source>
</evidence>
<evidence type="ECO:0000259" key="12">
    <source>
        <dbReference type="PROSITE" id="PS50113"/>
    </source>
</evidence>
<dbReference type="Gene3D" id="3.30.450.20">
    <property type="entry name" value="PAS domain"/>
    <property type="match status" value="1"/>
</dbReference>
<dbReference type="InterPro" id="IPR006189">
    <property type="entry name" value="CHASE_dom"/>
</dbReference>
<dbReference type="EMBL" id="JAGINP010000021">
    <property type="protein sequence ID" value="MBP2295372.1"/>
    <property type="molecule type" value="Genomic_DNA"/>
</dbReference>
<dbReference type="SMART" id="SM01079">
    <property type="entry name" value="CHASE"/>
    <property type="match status" value="1"/>
</dbReference>
<evidence type="ECO:0000256" key="1">
    <source>
        <dbReference type="ARBA" id="ARBA00000085"/>
    </source>
</evidence>
<dbReference type="InterPro" id="IPR003594">
    <property type="entry name" value="HATPase_dom"/>
</dbReference>
<evidence type="ECO:0000256" key="10">
    <source>
        <dbReference type="SAM" id="Phobius"/>
    </source>
</evidence>
<dbReference type="PRINTS" id="PR00344">
    <property type="entry name" value="BCTRLSENSOR"/>
</dbReference>
<evidence type="ECO:0000313" key="14">
    <source>
        <dbReference type="EMBL" id="MBP2295372.1"/>
    </source>
</evidence>
<dbReference type="CDD" id="cd00082">
    <property type="entry name" value="HisKA"/>
    <property type="match status" value="1"/>
</dbReference>
<dbReference type="PROSITE" id="PS50109">
    <property type="entry name" value="HIS_KIN"/>
    <property type="match status" value="1"/>
</dbReference>
<dbReference type="PANTHER" id="PTHR43047">
    <property type="entry name" value="TWO-COMPONENT HISTIDINE PROTEIN KINASE"/>
    <property type="match status" value="1"/>
</dbReference>
<dbReference type="Pfam" id="PF08448">
    <property type="entry name" value="PAS_4"/>
    <property type="match status" value="1"/>
</dbReference>
<dbReference type="SUPFAM" id="SSF55785">
    <property type="entry name" value="PYP-like sensor domain (PAS domain)"/>
    <property type="match status" value="1"/>
</dbReference>
<dbReference type="PANTHER" id="PTHR43047:SF9">
    <property type="entry name" value="HISTIDINE KINASE"/>
    <property type="match status" value="1"/>
</dbReference>
<evidence type="ECO:0000259" key="13">
    <source>
        <dbReference type="PROSITE" id="PS50839"/>
    </source>
</evidence>
<evidence type="ECO:0000256" key="9">
    <source>
        <dbReference type="ARBA" id="ARBA00023136"/>
    </source>
</evidence>
<comment type="subcellular location">
    <subcellularLocation>
        <location evidence="2">Membrane</location>
    </subcellularLocation>
</comment>
<dbReference type="SUPFAM" id="SSF47384">
    <property type="entry name" value="Homodimeric domain of signal transducing histidine kinase"/>
    <property type="match status" value="1"/>
</dbReference>
<dbReference type="CDD" id="cd00075">
    <property type="entry name" value="HATPase"/>
    <property type="match status" value="1"/>
</dbReference>
<dbReference type="InterPro" id="IPR042240">
    <property type="entry name" value="CHASE_sf"/>
</dbReference>
<comment type="caution">
    <text evidence="14">The sequence shown here is derived from an EMBL/GenBank/DDBJ whole genome shotgun (WGS) entry which is preliminary data.</text>
</comment>
<dbReference type="InterPro" id="IPR036097">
    <property type="entry name" value="HisK_dim/P_sf"/>
</dbReference>
<keyword evidence="9 10" id="KW-0472">Membrane</keyword>
<keyword evidence="6 10" id="KW-0812">Transmembrane</keyword>
<gene>
    <name evidence="14" type="ORF">J2851_005177</name>
</gene>
<dbReference type="Gene3D" id="3.30.565.10">
    <property type="entry name" value="Histidine kinase-like ATPase, C-terminal domain"/>
    <property type="match status" value="1"/>
</dbReference>
<dbReference type="InterPro" id="IPR000700">
    <property type="entry name" value="PAS-assoc_C"/>
</dbReference>
<proteinExistence type="predicted"/>
<keyword evidence="8 10" id="KW-1133">Transmembrane helix</keyword>
<dbReference type="InterPro" id="IPR035965">
    <property type="entry name" value="PAS-like_dom_sf"/>
</dbReference>
<dbReference type="PROSITE" id="PS50839">
    <property type="entry name" value="CHASE"/>
    <property type="match status" value="1"/>
</dbReference>
<evidence type="ECO:0000313" key="15">
    <source>
        <dbReference type="Proteomes" id="UP000781958"/>
    </source>
</evidence>
<reference evidence="14 15" key="1">
    <citation type="submission" date="2021-03" db="EMBL/GenBank/DDBJ databases">
        <title>Genomic Encyclopedia of Type Strains, Phase III (KMG-III): the genomes of soil and plant-associated and newly described type strains.</title>
        <authorList>
            <person name="Whitman W."/>
        </authorList>
    </citation>
    <scope>NUCLEOTIDE SEQUENCE [LARGE SCALE GENOMIC DNA]</scope>
    <source>
        <strain evidence="14 15">IMMIB AFH-6</strain>
    </source>
</reference>
<dbReference type="Proteomes" id="UP000781958">
    <property type="component" value="Unassembled WGS sequence"/>
</dbReference>
<dbReference type="Gene3D" id="1.10.287.130">
    <property type="match status" value="1"/>
</dbReference>
<dbReference type="Pfam" id="PF02518">
    <property type="entry name" value="HATPase_c"/>
    <property type="match status" value="1"/>
</dbReference>
<feature type="transmembrane region" description="Helical" evidence="10">
    <location>
        <begin position="12"/>
        <end position="33"/>
    </location>
</feature>
<dbReference type="RefSeq" id="WP_209769843.1">
    <property type="nucleotide sequence ID" value="NZ_JAGINP010000021.1"/>
</dbReference>
<sequence>MAVRTGNRRRSLAVPVLVAAGLLLSIGAFVQMLTTGRGTERALFERQAIQLHDALKERIDSHTLLLHALRAAFSGQVPVTGNNFSAAIRPMLPLFPSMVAVAWVRRMAVHDVPALEAEMRSAGKADFTVRNAFGPLPPDLPPDGTLDVNMMIEPEWESGFGVGLNVASLPGRAAVLERACSAGDVASAEAVAPAGHEWGGHNIVLYIPVYRPMAETANPDSRCAQLSGFMSSVLNVDRLLVEAVQRANPSRGRIHLLDLSGPDGARRLATVQADDPDMLSDGPVAATAHPATVAPAPWTAEDERRLAGSTLFQQALFVGGQRWQLVLEVPPGGAIGPADYPAVAVLCMGFLLTGALAGYTRREAQAKRLLQTEARARAAMARALRESEERFRLALRHSRVAVFSQDRSLRYIWMYNPQTSRPAETYIGRTHADLYAPQDAEMLDRIKRSVLETGIGVRQEVRLTTGGRTQVFDLIVEPLRDDTGAVCGVICAAIDITEASMIREALAEAHDAAESANQAKSRFLAAASHDLRQPFQAMSLFHHILSSKLTEPAQREVAEKLGEALASGNTLLNTLLDTSALEAGNVKPRPVVFPFQDVAERLGREFTEQAAGKGLTLRTVPTSAIVRSDPVLLERMVRNLLVNALRYTNTGHILLGCRHRGDRLLIEVWDTGPGIPPDQQQRIFEDFYRCGTDQRDSARGLGLGLSIVRRTAQILGHQVEVRSRVGKGTVFSIAVPLIGDRLHPVPKEPESVTPV</sequence>
<keyword evidence="15" id="KW-1185">Reference proteome</keyword>
<dbReference type="SMART" id="SM00387">
    <property type="entry name" value="HATPase_c"/>
    <property type="match status" value="1"/>
</dbReference>
<dbReference type="CDD" id="cd00130">
    <property type="entry name" value="PAS"/>
    <property type="match status" value="1"/>
</dbReference>
<dbReference type="NCBIfam" id="TIGR00229">
    <property type="entry name" value="sensory_box"/>
    <property type="match status" value="1"/>
</dbReference>
<dbReference type="InterPro" id="IPR005467">
    <property type="entry name" value="His_kinase_dom"/>
</dbReference>
<dbReference type="Pfam" id="PF03924">
    <property type="entry name" value="CHASE"/>
    <property type="match status" value="1"/>
</dbReference>
<dbReference type="InterPro" id="IPR036890">
    <property type="entry name" value="HATPase_C_sf"/>
</dbReference>
<accession>A0ABS4STS0</accession>
<protein>
    <recommendedName>
        <fullName evidence="3">histidine kinase</fullName>
        <ecNumber evidence="3">2.7.13.3</ecNumber>
    </recommendedName>
</protein>
<evidence type="ECO:0000256" key="8">
    <source>
        <dbReference type="ARBA" id="ARBA00022989"/>
    </source>
</evidence>
<evidence type="ECO:0000256" key="7">
    <source>
        <dbReference type="ARBA" id="ARBA00022777"/>
    </source>
</evidence>
<feature type="domain" description="Histidine kinase" evidence="11">
    <location>
        <begin position="526"/>
        <end position="739"/>
    </location>
</feature>
<evidence type="ECO:0000256" key="6">
    <source>
        <dbReference type="ARBA" id="ARBA00022692"/>
    </source>
</evidence>
<keyword evidence="5" id="KW-0808">Transferase</keyword>
<keyword evidence="4" id="KW-0597">Phosphoprotein</keyword>
<dbReference type="Pfam" id="PF00512">
    <property type="entry name" value="HisKA"/>
    <property type="match status" value="1"/>
</dbReference>
<dbReference type="InterPro" id="IPR013656">
    <property type="entry name" value="PAS_4"/>
</dbReference>
<dbReference type="InterPro" id="IPR000014">
    <property type="entry name" value="PAS"/>
</dbReference>
<dbReference type="InterPro" id="IPR003661">
    <property type="entry name" value="HisK_dim/P_dom"/>
</dbReference>
<evidence type="ECO:0000256" key="5">
    <source>
        <dbReference type="ARBA" id="ARBA00022679"/>
    </source>
</evidence>
<evidence type="ECO:0000256" key="4">
    <source>
        <dbReference type="ARBA" id="ARBA00022553"/>
    </source>
</evidence>
<dbReference type="EC" id="2.7.13.3" evidence="3"/>
<evidence type="ECO:0000259" key="11">
    <source>
        <dbReference type="PROSITE" id="PS50109"/>
    </source>
</evidence>
<dbReference type="SMART" id="SM00388">
    <property type="entry name" value="HisKA"/>
    <property type="match status" value="1"/>
</dbReference>
<dbReference type="PROSITE" id="PS50113">
    <property type="entry name" value="PAC"/>
    <property type="match status" value="1"/>
</dbReference>
<dbReference type="InterPro" id="IPR004358">
    <property type="entry name" value="Sig_transdc_His_kin-like_C"/>
</dbReference>
<dbReference type="Gene3D" id="3.30.450.350">
    <property type="entry name" value="CHASE domain"/>
    <property type="match status" value="1"/>
</dbReference>